<protein>
    <submittedName>
        <fullName evidence="2">Uncharacterized protein</fullName>
    </submittedName>
</protein>
<evidence type="ECO:0000313" key="2">
    <source>
        <dbReference type="EMBL" id="GJT80972.1"/>
    </source>
</evidence>
<feature type="compositionally biased region" description="Basic residues" evidence="1">
    <location>
        <begin position="90"/>
        <end position="102"/>
    </location>
</feature>
<gene>
    <name evidence="2" type="ORF">Tco_1055314</name>
</gene>
<reference evidence="2" key="1">
    <citation type="journal article" date="2022" name="Int. J. Mol. Sci.">
        <title>Draft Genome of Tanacetum Coccineum: Genomic Comparison of Closely Related Tanacetum-Family Plants.</title>
        <authorList>
            <person name="Yamashiro T."/>
            <person name="Shiraishi A."/>
            <person name="Nakayama K."/>
            <person name="Satake H."/>
        </authorList>
    </citation>
    <scope>NUCLEOTIDE SEQUENCE</scope>
</reference>
<feature type="compositionally biased region" description="Basic and acidic residues" evidence="1">
    <location>
        <begin position="68"/>
        <end position="89"/>
    </location>
</feature>
<sequence length="122" mass="14505">MRKTHTTHEFGTWSSVVRLSRSGDIIYMELSEAVFTDHEEFCKAHFRSIRVNIRHRRWLELLRSGYHQKDRKPSQNDKTEHGMEKDCAKSRPKSKNAKVKVKFRRISSQTGAGTEEYYWMQS</sequence>
<keyword evidence="3" id="KW-1185">Reference proteome</keyword>
<organism evidence="2 3">
    <name type="scientific">Tanacetum coccineum</name>
    <dbReference type="NCBI Taxonomy" id="301880"/>
    <lineage>
        <taxon>Eukaryota</taxon>
        <taxon>Viridiplantae</taxon>
        <taxon>Streptophyta</taxon>
        <taxon>Embryophyta</taxon>
        <taxon>Tracheophyta</taxon>
        <taxon>Spermatophyta</taxon>
        <taxon>Magnoliopsida</taxon>
        <taxon>eudicotyledons</taxon>
        <taxon>Gunneridae</taxon>
        <taxon>Pentapetalae</taxon>
        <taxon>asterids</taxon>
        <taxon>campanulids</taxon>
        <taxon>Asterales</taxon>
        <taxon>Asteraceae</taxon>
        <taxon>Asteroideae</taxon>
        <taxon>Anthemideae</taxon>
        <taxon>Anthemidinae</taxon>
        <taxon>Tanacetum</taxon>
    </lineage>
</organism>
<feature type="region of interest" description="Disordered" evidence="1">
    <location>
        <begin position="68"/>
        <end position="102"/>
    </location>
</feature>
<accession>A0ABQ5GZ96</accession>
<evidence type="ECO:0000313" key="3">
    <source>
        <dbReference type="Proteomes" id="UP001151760"/>
    </source>
</evidence>
<comment type="caution">
    <text evidence="2">The sequence shown here is derived from an EMBL/GenBank/DDBJ whole genome shotgun (WGS) entry which is preliminary data.</text>
</comment>
<reference evidence="2" key="2">
    <citation type="submission" date="2022-01" db="EMBL/GenBank/DDBJ databases">
        <authorList>
            <person name="Yamashiro T."/>
            <person name="Shiraishi A."/>
            <person name="Satake H."/>
            <person name="Nakayama K."/>
        </authorList>
    </citation>
    <scope>NUCLEOTIDE SEQUENCE</scope>
</reference>
<dbReference type="Proteomes" id="UP001151760">
    <property type="component" value="Unassembled WGS sequence"/>
</dbReference>
<name>A0ABQ5GZ96_9ASTR</name>
<evidence type="ECO:0000256" key="1">
    <source>
        <dbReference type="SAM" id="MobiDB-lite"/>
    </source>
</evidence>
<proteinExistence type="predicted"/>
<dbReference type="EMBL" id="BQNB010019040">
    <property type="protein sequence ID" value="GJT80972.1"/>
    <property type="molecule type" value="Genomic_DNA"/>
</dbReference>